<evidence type="ECO:0000313" key="2">
    <source>
        <dbReference type="EMBL" id="KAF5394376.1"/>
    </source>
</evidence>
<organism evidence="2 3">
    <name type="scientific">Paragonimus heterotremus</name>
    <dbReference type="NCBI Taxonomy" id="100268"/>
    <lineage>
        <taxon>Eukaryota</taxon>
        <taxon>Metazoa</taxon>
        <taxon>Spiralia</taxon>
        <taxon>Lophotrochozoa</taxon>
        <taxon>Platyhelminthes</taxon>
        <taxon>Trematoda</taxon>
        <taxon>Digenea</taxon>
        <taxon>Plagiorchiida</taxon>
        <taxon>Troglotremata</taxon>
        <taxon>Troglotrematidae</taxon>
        <taxon>Paragonimus</taxon>
    </lineage>
</organism>
<dbReference type="EMBL" id="LUCH01018776">
    <property type="protein sequence ID" value="KAF5394376.1"/>
    <property type="molecule type" value="Genomic_DNA"/>
</dbReference>
<keyword evidence="3" id="KW-1185">Reference proteome</keyword>
<sequence>MAKRKRSKNKNTTPSSRHSSRVENASIVDEFSHDSCERQVDSLNKAIVLFQGYIDASKVSVEDYFNENQQTTFSKIDLISYLLNCVQRKNAEIEFRRDHLENLLGWILSQSAAHEDRVAKMLLEIDMTKERLSSEKAILSMHSSKMNYLIPSRKNSFA</sequence>
<evidence type="ECO:0000313" key="3">
    <source>
        <dbReference type="Proteomes" id="UP000748531"/>
    </source>
</evidence>
<dbReference type="AlphaFoldDB" id="A0A8J4SN64"/>
<name>A0A8J4SN64_9TREM</name>
<proteinExistence type="predicted"/>
<reference evidence="2" key="1">
    <citation type="submission" date="2019-05" db="EMBL/GenBank/DDBJ databases">
        <title>Annotation for the trematode Paragonimus heterotremus.</title>
        <authorList>
            <person name="Choi Y.-J."/>
        </authorList>
    </citation>
    <scope>NUCLEOTIDE SEQUENCE</scope>
    <source>
        <strain evidence="2">LC</strain>
    </source>
</reference>
<gene>
    <name evidence="2" type="ORF">PHET_11665</name>
</gene>
<dbReference type="OrthoDB" id="166611at2759"/>
<accession>A0A8J4SN64</accession>
<feature type="region of interest" description="Disordered" evidence="1">
    <location>
        <begin position="1"/>
        <end position="24"/>
    </location>
</feature>
<evidence type="ECO:0000256" key="1">
    <source>
        <dbReference type="SAM" id="MobiDB-lite"/>
    </source>
</evidence>
<dbReference type="Proteomes" id="UP000748531">
    <property type="component" value="Unassembled WGS sequence"/>
</dbReference>
<protein>
    <submittedName>
        <fullName evidence="2">Uncharacterized protein</fullName>
    </submittedName>
</protein>
<comment type="caution">
    <text evidence="2">The sequence shown here is derived from an EMBL/GenBank/DDBJ whole genome shotgun (WGS) entry which is preliminary data.</text>
</comment>